<evidence type="ECO:0000313" key="1">
    <source>
        <dbReference type="EMBL" id="KAI0028767.1"/>
    </source>
</evidence>
<protein>
    <submittedName>
        <fullName evidence="1">Uncharacterized protein</fullName>
    </submittedName>
</protein>
<sequence>MSETANTAGTTQNFKTGERGTYVLPLLGVIAVESVTCDAQYNLSAWVEPGSLWPRPSLLSLTVKEPDKDKPRPDQRKLKTEEYTWTFDPPRGIPPGATVKVRWNASSAKLPSSWTRHKMVIKVSHTDLSAFLVAHNTDRYEREKKPIGKMTLITEADETPTPDLQAEAAQLEAQQLLARERERERERELAAAKRKRILDRLGGANVILKIAKNIVHAVRDIHPIVEYVAFALEAIYNALRSGEDDNDRLWDLITLMADAVHYIFAVEKFVKLDQLRTVLEDFRKLIERTSKFVDGRKMRTNGGVVWSRVTHADERVIGKLAEDYRTLIEKYKLAISAENFLSVEAIRTQLTEFISSQEDVQCLEKLKPQSFKGQRCLEGTRAHILADIHSWADDYSRPGILWIRARPGAGKSTIASHVADEFRTSGRLGVFFAFTREHDKDIVSLWTTLAYYLSFEYPKCKNEVVHAIKGHALENATPEDIFQKLIVRSLEALRDKIEESTSPVPPPVIVIDALDLCGNPGNSHRMILLNHLQEWSNLSEKFPGLKLIVTSRHEPYIPTKFIESVPHHPLEIPSGEKDIRLYLSNKFEEIRQMYAHLNEWPGPDSIDKLAIRACSSFFWATTAMDYIGHTDHVQRLQSLLKPEAGLDPGEIDLLYHHILASPALQVGDREEKYFRGLYQKHKGKQFST</sequence>
<reference evidence="1" key="2">
    <citation type="journal article" date="2022" name="New Phytol.">
        <title>Evolutionary transition to the ectomycorrhizal habit in the genomes of a hyperdiverse lineage of mushroom-forming fungi.</title>
        <authorList>
            <person name="Looney B."/>
            <person name="Miyauchi S."/>
            <person name="Morin E."/>
            <person name="Drula E."/>
            <person name="Courty P.E."/>
            <person name="Kohler A."/>
            <person name="Kuo A."/>
            <person name="LaButti K."/>
            <person name="Pangilinan J."/>
            <person name="Lipzen A."/>
            <person name="Riley R."/>
            <person name="Andreopoulos W."/>
            <person name="He G."/>
            <person name="Johnson J."/>
            <person name="Nolan M."/>
            <person name="Tritt A."/>
            <person name="Barry K.W."/>
            <person name="Grigoriev I.V."/>
            <person name="Nagy L.G."/>
            <person name="Hibbett D."/>
            <person name="Henrissat B."/>
            <person name="Matheny P.B."/>
            <person name="Labbe J."/>
            <person name="Martin F.M."/>
        </authorList>
    </citation>
    <scope>NUCLEOTIDE SEQUENCE</scope>
    <source>
        <strain evidence="1">EC-137</strain>
    </source>
</reference>
<organism evidence="1 2">
    <name type="scientific">Vararia minispora EC-137</name>
    <dbReference type="NCBI Taxonomy" id="1314806"/>
    <lineage>
        <taxon>Eukaryota</taxon>
        <taxon>Fungi</taxon>
        <taxon>Dikarya</taxon>
        <taxon>Basidiomycota</taxon>
        <taxon>Agaricomycotina</taxon>
        <taxon>Agaricomycetes</taxon>
        <taxon>Russulales</taxon>
        <taxon>Lachnocladiaceae</taxon>
        <taxon>Vararia</taxon>
    </lineage>
</organism>
<evidence type="ECO:0000313" key="2">
    <source>
        <dbReference type="Proteomes" id="UP000814128"/>
    </source>
</evidence>
<gene>
    <name evidence="1" type="ORF">K488DRAFT_89410</name>
</gene>
<dbReference type="Proteomes" id="UP000814128">
    <property type="component" value="Unassembled WGS sequence"/>
</dbReference>
<dbReference type="EMBL" id="MU273724">
    <property type="protein sequence ID" value="KAI0028767.1"/>
    <property type="molecule type" value="Genomic_DNA"/>
</dbReference>
<proteinExistence type="predicted"/>
<reference evidence="1" key="1">
    <citation type="submission" date="2021-02" db="EMBL/GenBank/DDBJ databases">
        <authorList>
            <consortium name="DOE Joint Genome Institute"/>
            <person name="Ahrendt S."/>
            <person name="Looney B.P."/>
            <person name="Miyauchi S."/>
            <person name="Morin E."/>
            <person name="Drula E."/>
            <person name="Courty P.E."/>
            <person name="Chicoki N."/>
            <person name="Fauchery L."/>
            <person name="Kohler A."/>
            <person name="Kuo A."/>
            <person name="Labutti K."/>
            <person name="Pangilinan J."/>
            <person name="Lipzen A."/>
            <person name="Riley R."/>
            <person name="Andreopoulos W."/>
            <person name="He G."/>
            <person name="Johnson J."/>
            <person name="Barry K.W."/>
            <person name="Grigoriev I.V."/>
            <person name="Nagy L."/>
            <person name="Hibbett D."/>
            <person name="Henrissat B."/>
            <person name="Matheny P.B."/>
            <person name="Labbe J."/>
            <person name="Martin F."/>
        </authorList>
    </citation>
    <scope>NUCLEOTIDE SEQUENCE</scope>
    <source>
        <strain evidence="1">EC-137</strain>
    </source>
</reference>
<name>A0ACB8QAK1_9AGAM</name>
<accession>A0ACB8QAK1</accession>
<comment type="caution">
    <text evidence="1">The sequence shown here is derived from an EMBL/GenBank/DDBJ whole genome shotgun (WGS) entry which is preliminary data.</text>
</comment>
<keyword evidence="2" id="KW-1185">Reference proteome</keyword>